<reference evidence="1 2" key="1">
    <citation type="submission" date="2020-03" db="EMBL/GenBank/DDBJ databases">
        <title>Complete genome sequence of Shewanella sp.</title>
        <authorList>
            <person name="Kim Y.-S."/>
            <person name="Kim S.-J."/>
            <person name="Jung H.-K."/>
            <person name="Kim K.-H."/>
        </authorList>
    </citation>
    <scope>NUCLEOTIDE SEQUENCE [LARGE SCALE GENOMIC DNA]</scope>
    <source>
        <strain evidence="1 2">PN3F2</strain>
    </source>
</reference>
<accession>A0A6G9QLJ8</accession>
<evidence type="ECO:0000313" key="1">
    <source>
        <dbReference type="EMBL" id="QIR14917.1"/>
    </source>
</evidence>
<dbReference type="AlphaFoldDB" id="A0A6G9QLJ8"/>
<protein>
    <submittedName>
        <fullName evidence="1">Uncharacterized protein</fullName>
    </submittedName>
</protein>
<dbReference type="EMBL" id="CP050313">
    <property type="protein sequence ID" value="QIR14917.1"/>
    <property type="molecule type" value="Genomic_DNA"/>
</dbReference>
<sequence length="121" mass="14030">MKITELDIRSALNALNCRTNFTIANVTEYMLPETKEAIYLHIDNKTPLLIIRPAFEVFSGELATLEGVHAQYDYHHNSQMTRFPTRQFKSLKEIHYGLGFKFDNVQAVELFIKRLIEIVKG</sequence>
<keyword evidence="2" id="KW-1185">Reference proteome</keyword>
<dbReference type="KEGG" id="saes:HBH39_10835"/>
<evidence type="ECO:0000313" key="2">
    <source>
        <dbReference type="Proteomes" id="UP000502608"/>
    </source>
</evidence>
<dbReference type="RefSeq" id="WP_167678158.1">
    <property type="nucleotide sequence ID" value="NZ_CP050313.1"/>
</dbReference>
<name>A0A6G9QLJ8_9GAMM</name>
<dbReference type="Proteomes" id="UP000502608">
    <property type="component" value="Chromosome"/>
</dbReference>
<proteinExistence type="predicted"/>
<gene>
    <name evidence="1" type="ORF">HBH39_10835</name>
</gene>
<organism evidence="1 2">
    <name type="scientific">Shewanella aestuarii</name>
    <dbReference type="NCBI Taxonomy" id="1028752"/>
    <lineage>
        <taxon>Bacteria</taxon>
        <taxon>Pseudomonadati</taxon>
        <taxon>Pseudomonadota</taxon>
        <taxon>Gammaproteobacteria</taxon>
        <taxon>Alteromonadales</taxon>
        <taxon>Shewanellaceae</taxon>
        <taxon>Shewanella</taxon>
    </lineage>
</organism>